<dbReference type="OrthoDB" id="2134917at2"/>
<dbReference type="AlphaFoldDB" id="E6MIP2"/>
<keyword evidence="2" id="KW-1185">Reference proteome</keyword>
<evidence type="ECO:0000313" key="1">
    <source>
        <dbReference type="EMBL" id="EFV01138.1"/>
    </source>
</evidence>
<comment type="caution">
    <text evidence="1">The sequence shown here is derived from an EMBL/GenBank/DDBJ whole genome shotgun (WGS) entry which is preliminary data.</text>
</comment>
<dbReference type="Proteomes" id="UP000004754">
    <property type="component" value="Unassembled WGS sequence"/>
</dbReference>
<dbReference type="HOGENOM" id="CLU_131526_0_2_9"/>
<organism evidence="1 2">
    <name type="scientific">Pseudoramibacter alactolyticus ATCC 23263</name>
    <dbReference type="NCBI Taxonomy" id="887929"/>
    <lineage>
        <taxon>Bacteria</taxon>
        <taxon>Bacillati</taxon>
        <taxon>Bacillota</taxon>
        <taxon>Clostridia</taxon>
        <taxon>Eubacteriales</taxon>
        <taxon>Eubacteriaceae</taxon>
        <taxon>Pseudoramibacter</taxon>
    </lineage>
</organism>
<proteinExistence type="predicted"/>
<reference evidence="1 2" key="1">
    <citation type="submission" date="2010-12" db="EMBL/GenBank/DDBJ databases">
        <authorList>
            <person name="Muzny D."/>
            <person name="Qin X."/>
            <person name="Deng J."/>
            <person name="Jiang H."/>
            <person name="Liu Y."/>
            <person name="Qu J."/>
            <person name="Song X.-Z."/>
            <person name="Zhang L."/>
            <person name="Thornton R."/>
            <person name="Coyle M."/>
            <person name="Francisco L."/>
            <person name="Jackson L."/>
            <person name="Javaid M."/>
            <person name="Korchina V."/>
            <person name="Kovar C."/>
            <person name="Mata R."/>
            <person name="Mathew T."/>
            <person name="Ngo R."/>
            <person name="Nguyen L."/>
            <person name="Nguyen N."/>
            <person name="Okwuonu G."/>
            <person name="Ongeri F."/>
            <person name="Pham C."/>
            <person name="Simmons D."/>
            <person name="Wilczek-Boney K."/>
            <person name="Hale W."/>
            <person name="Jakkamsetti A."/>
            <person name="Pham P."/>
            <person name="Ruth R."/>
            <person name="San Lucas F."/>
            <person name="Warren J."/>
            <person name="Zhang J."/>
            <person name="Zhao Z."/>
            <person name="Zhou C."/>
            <person name="Zhu D."/>
            <person name="Lee S."/>
            <person name="Bess C."/>
            <person name="Blankenburg K."/>
            <person name="Forbes L."/>
            <person name="Fu Q."/>
            <person name="Gubbala S."/>
            <person name="Hirani K."/>
            <person name="Jayaseelan J.C."/>
            <person name="Lara F."/>
            <person name="Munidasa M."/>
            <person name="Palculict T."/>
            <person name="Patil S."/>
            <person name="Pu L.-L."/>
            <person name="Saada N."/>
            <person name="Tang L."/>
            <person name="Weissenberger G."/>
            <person name="Zhu Y."/>
            <person name="Hemphill L."/>
            <person name="Shang Y."/>
            <person name="Youmans B."/>
            <person name="Ayvaz T."/>
            <person name="Ross M."/>
            <person name="Santibanez J."/>
            <person name="Aqrawi P."/>
            <person name="Gross S."/>
            <person name="Joshi V."/>
            <person name="Fowler G."/>
            <person name="Nazareth L."/>
            <person name="Reid J."/>
            <person name="Worley K."/>
            <person name="Petrosino J."/>
            <person name="Highlander S."/>
            <person name="Gibbs R."/>
        </authorList>
    </citation>
    <scope>NUCLEOTIDE SEQUENCE [LARGE SCALE GENOMIC DNA]</scope>
    <source>
        <strain evidence="1 2">ATCC 23263</strain>
    </source>
</reference>
<evidence type="ECO:0000313" key="2">
    <source>
        <dbReference type="Proteomes" id="UP000004754"/>
    </source>
</evidence>
<gene>
    <name evidence="1" type="ORF">HMP0721_1877</name>
</gene>
<accession>E6MIP2</accession>
<name>E6MIP2_9FIRM</name>
<protein>
    <recommendedName>
        <fullName evidence="3">Poly(Hydroxyalkanoate) granule-associated protein</fullName>
    </recommendedName>
</protein>
<sequence>MANINFGEELKKIVLAGVGAAAVTAEKAEQLINYCVEKGEITVEQGKVMNEELRRNVKDGMQTAKEKVQATKDRFQGKVSLNDLMKSVDNLSPEDLQALKDKIAASEVPGDAAAANTDSDAK</sequence>
<evidence type="ECO:0008006" key="3">
    <source>
        <dbReference type="Google" id="ProtNLM"/>
    </source>
</evidence>
<dbReference type="STRING" id="887929.HMP0721_1877"/>
<dbReference type="eggNOG" id="COG3937">
    <property type="taxonomic scope" value="Bacteria"/>
</dbReference>
<dbReference type="EMBL" id="AEQN01000023">
    <property type="protein sequence ID" value="EFV01138.1"/>
    <property type="molecule type" value="Genomic_DNA"/>
</dbReference>
<dbReference type="RefSeq" id="WP_006599299.1">
    <property type="nucleotide sequence ID" value="NZ_GL622359.1"/>
</dbReference>